<dbReference type="SUPFAM" id="SSF55920">
    <property type="entry name" value="Creatinase/aminopeptidase"/>
    <property type="match status" value="1"/>
</dbReference>
<accession>A0ABQ6MVI6</accession>
<proteinExistence type="inferred from homology"/>
<protein>
    <submittedName>
        <fullName evidence="2">Uncharacterized protein</fullName>
    </submittedName>
</protein>
<comment type="similarity">
    <text evidence="1">Belongs to the peptidase M24 family.</text>
</comment>
<dbReference type="Gene3D" id="3.90.230.10">
    <property type="entry name" value="Creatinase/methionine aminopeptidase superfamily"/>
    <property type="match status" value="1"/>
</dbReference>
<evidence type="ECO:0000256" key="1">
    <source>
        <dbReference type="ARBA" id="ARBA00007319"/>
    </source>
</evidence>
<comment type="caution">
    <text evidence="2">The sequence shown here is derived from an EMBL/GenBank/DDBJ whole genome shotgun (WGS) entry which is preliminary data.</text>
</comment>
<dbReference type="PANTHER" id="PTHR10804:SF11">
    <property type="entry name" value="PROLIFERATION-ASSOCIATED PROTEIN 2G4"/>
    <property type="match status" value="1"/>
</dbReference>
<dbReference type="InterPro" id="IPR036005">
    <property type="entry name" value="Creatinase/aminopeptidase-like"/>
</dbReference>
<sequence>PATDLSNTAVTTKYLEASRILNTVLTFLASQCAPGALPLAVIKSGEELQTALLSKVYTANVNGKPVPKGGAFPICVSVNERICNYSPLESEEQTTPAGPDAWFLLPSRDWPAL</sequence>
<keyword evidence="3" id="KW-1185">Reference proteome</keyword>
<evidence type="ECO:0000313" key="2">
    <source>
        <dbReference type="EMBL" id="GMI33863.1"/>
    </source>
</evidence>
<name>A0ABQ6MVI6_9STRA</name>
<dbReference type="InterPro" id="IPR047113">
    <property type="entry name" value="PA2G4/ARX1"/>
</dbReference>
<gene>
    <name evidence="2" type="ORF">TeGR_g11756</name>
</gene>
<reference evidence="2 3" key="1">
    <citation type="journal article" date="2023" name="Commun. Biol.">
        <title>Genome analysis of Parmales, the sister group of diatoms, reveals the evolutionary specialization of diatoms from phago-mixotrophs to photoautotrophs.</title>
        <authorList>
            <person name="Ban H."/>
            <person name="Sato S."/>
            <person name="Yoshikawa S."/>
            <person name="Yamada K."/>
            <person name="Nakamura Y."/>
            <person name="Ichinomiya M."/>
            <person name="Sato N."/>
            <person name="Blanc-Mathieu R."/>
            <person name="Endo H."/>
            <person name="Kuwata A."/>
            <person name="Ogata H."/>
        </authorList>
    </citation>
    <scope>NUCLEOTIDE SEQUENCE [LARGE SCALE GENOMIC DNA]</scope>
</reference>
<dbReference type="Proteomes" id="UP001165060">
    <property type="component" value="Unassembled WGS sequence"/>
</dbReference>
<feature type="non-terminal residue" evidence="2">
    <location>
        <position position="1"/>
    </location>
</feature>
<evidence type="ECO:0000313" key="3">
    <source>
        <dbReference type="Proteomes" id="UP001165060"/>
    </source>
</evidence>
<organism evidence="2 3">
    <name type="scientific">Tetraparma gracilis</name>
    <dbReference type="NCBI Taxonomy" id="2962635"/>
    <lineage>
        <taxon>Eukaryota</taxon>
        <taxon>Sar</taxon>
        <taxon>Stramenopiles</taxon>
        <taxon>Ochrophyta</taxon>
        <taxon>Bolidophyceae</taxon>
        <taxon>Parmales</taxon>
        <taxon>Triparmaceae</taxon>
        <taxon>Tetraparma</taxon>
    </lineage>
</organism>
<dbReference type="PANTHER" id="PTHR10804">
    <property type="entry name" value="PROTEASE FAMILY M24 METHIONYL AMINOPEPTIDASE, AMINOPEPTIDASE P"/>
    <property type="match status" value="1"/>
</dbReference>
<dbReference type="EMBL" id="BRYB01004592">
    <property type="protein sequence ID" value="GMI33863.1"/>
    <property type="molecule type" value="Genomic_DNA"/>
</dbReference>